<accession>A0A2N3VC32</accession>
<proteinExistence type="predicted"/>
<dbReference type="AlphaFoldDB" id="A0A2N3VC32"/>
<dbReference type="Proteomes" id="UP000233766">
    <property type="component" value="Unassembled WGS sequence"/>
</dbReference>
<reference evidence="1 2" key="1">
    <citation type="submission" date="2017-12" db="EMBL/GenBank/DDBJ databases">
        <title>Sequencing the genomes of 1000 Actinobacteria strains.</title>
        <authorList>
            <person name="Klenk H.-P."/>
        </authorList>
    </citation>
    <scope>NUCLEOTIDE SEQUENCE [LARGE SCALE GENOMIC DNA]</scope>
    <source>
        <strain evidence="1 2">DSM 44489</strain>
    </source>
</reference>
<dbReference type="EMBL" id="PJMW01000002">
    <property type="protein sequence ID" value="PKV79192.1"/>
    <property type="molecule type" value="Genomic_DNA"/>
</dbReference>
<evidence type="ECO:0000313" key="1">
    <source>
        <dbReference type="EMBL" id="PKV79192.1"/>
    </source>
</evidence>
<comment type="caution">
    <text evidence="1">The sequence shown here is derived from an EMBL/GenBank/DDBJ whole genome shotgun (WGS) entry which is preliminary data.</text>
</comment>
<keyword evidence="2" id="KW-1185">Reference proteome</keyword>
<sequence>MKAFTAKCDLAHATGRNLGFMTGEGARRVAGTADHRWRVLRRLAGRHAGFFTTRQVLRTGCESQVRAALGDGTVTRAGVGMMRLGQWRVGPLDEYAMWAAWFDGAAAVSYQSAAELHGLGRLQPRFLHLSVSAGRPPVTPRLVLTRRKLCAADVESAGPFLVTTPVRTVLDLAETEISQSALDEVVADAVAIHRCDTDEIWWGGQQLAPRASARVRRALSRA</sequence>
<name>A0A2N3VC32_9NOCA</name>
<gene>
    <name evidence="1" type="ORF">ATK86_3578</name>
</gene>
<evidence type="ECO:0000313" key="2">
    <source>
        <dbReference type="Proteomes" id="UP000233766"/>
    </source>
</evidence>
<organism evidence="1 2">
    <name type="scientific">Nocardia fluminea</name>
    <dbReference type="NCBI Taxonomy" id="134984"/>
    <lineage>
        <taxon>Bacteria</taxon>
        <taxon>Bacillati</taxon>
        <taxon>Actinomycetota</taxon>
        <taxon>Actinomycetes</taxon>
        <taxon>Mycobacteriales</taxon>
        <taxon>Nocardiaceae</taxon>
        <taxon>Nocardia</taxon>
    </lineage>
</organism>
<protein>
    <submittedName>
        <fullName evidence="1">Transcriptional regulator, AbiEi antitoxin, Type IV TA system</fullName>
    </submittedName>
</protein>